<dbReference type="InterPro" id="IPR023214">
    <property type="entry name" value="HAD_sf"/>
</dbReference>
<accession>A0A0N0XXI8</accession>
<evidence type="ECO:0000313" key="2">
    <source>
        <dbReference type="EMBL" id="KPC64936.1"/>
    </source>
</evidence>
<dbReference type="EMBL" id="LGKG01000068">
    <property type="protein sequence ID" value="KPC64936.1"/>
    <property type="molecule type" value="Genomic_DNA"/>
</dbReference>
<dbReference type="Gene3D" id="3.40.50.1000">
    <property type="entry name" value="HAD superfamily/HAD-like"/>
    <property type="match status" value="1"/>
</dbReference>
<dbReference type="InterPro" id="IPR036412">
    <property type="entry name" value="HAD-like_sf"/>
</dbReference>
<dbReference type="Proteomes" id="UP000037982">
    <property type="component" value="Unassembled WGS sequence"/>
</dbReference>
<dbReference type="PRINTS" id="PR00413">
    <property type="entry name" value="HADHALOGNASE"/>
</dbReference>
<reference evidence="3" key="1">
    <citation type="submission" date="2015-07" db="EMBL/GenBank/DDBJ databases">
        <authorList>
            <person name="Ju K.-S."/>
            <person name="Doroghazi J.R."/>
            <person name="Metcalf W.W."/>
        </authorList>
    </citation>
    <scope>NUCLEOTIDE SEQUENCE [LARGE SCALE GENOMIC DNA]</scope>
    <source>
        <strain evidence="3">NRRL ISP-5002</strain>
    </source>
</reference>
<dbReference type="PANTHER" id="PTHR43611:SF3">
    <property type="entry name" value="FLAVIN MONONUCLEOTIDE HYDROLASE 1, CHLOROPLATIC"/>
    <property type="match status" value="1"/>
</dbReference>
<proteinExistence type="predicted"/>
<sequence length="241" mass="25986">MPKPPPASPPHPRERSFDAVLCDLDGVIRFYDMTEVTRLEQAAGLPPGSTAAVGYAPENDLPLLLGRITRREWAASIVRGLTPRVPLHRAQALAHAFSHAGFRADEPVVDLLRRVRGHCPLVLVTNAPVWLDEDLAALGLDGLADHVVNSSRVGIAKPDHRIYEIAAERAGAVPGRCLFVDDRQENVDAAAALGMTGVHFRGVGDLRTALAPVLTQRRRPRPVRPPGTRSASSRPAAGRTC</sequence>
<dbReference type="AlphaFoldDB" id="A0A0N0XXI8"/>
<evidence type="ECO:0000313" key="3">
    <source>
        <dbReference type="Proteomes" id="UP000037982"/>
    </source>
</evidence>
<gene>
    <name evidence="2" type="ORF">ADL29_10000</name>
</gene>
<keyword evidence="2" id="KW-0378">Hydrolase</keyword>
<dbReference type="SUPFAM" id="SSF56784">
    <property type="entry name" value="HAD-like"/>
    <property type="match status" value="1"/>
</dbReference>
<protein>
    <submittedName>
        <fullName evidence="2">Hydrolase</fullName>
    </submittedName>
</protein>
<dbReference type="Pfam" id="PF00702">
    <property type="entry name" value="Hydrolase"/>
    <property type="match status" value="1"/>
</dbReference>
<dbReference type="GO" id="GO:0016787">
    <property type="term" value="F:hydrolase activity"/>
    <property type="evidence" value="ECO:0007669"/>
    <property type="project" value="UniProtKB-KW"/>
</dbReference>
<dbReference type="NCBIfam" id="TIGR01509">
    <property type="entry name" value="HAD-SF-IA-v3"/>
    <property type="match status" value="1"/>
</dbReference>
<dbReference type="PANTHER" id="PTHR43611">
    <property type="entry name" value="ALPHA-D-GLUCOSE 1-PHOSPHATE PHOSPHATASE"/>
    <property type="match status" value="1"/>
</dbReference>
<organism evidence="2 3">
    <name type="scientific">Streptomyces chattanoogensis</name>
    <dbReference type="NCBI Taxonomy" id="66876"/>
    <lineage>
        <taxon>Bacteria</taxon>
        <taxon>Bacillati</taxon>
        <taxon>Actinomycetota</taxon>
        <taxon>Actinomycetes</taxon>
        <taxon>Kitasatosporales</taxon>
        <taxon>Streptomycetaceae</taxon>
        <taxon>Streptomyces</taxon>
    </lineage>
</organism>
<name>A0A0N0XXI8_9ACTN</name>
<evidence type="ECO:0000256" key="1">
    <source>
        <dbReference type="SAM" id="MobiDB-lite"/>
    </source>
</evidence>
<feature type="region of interest" description="Disordered" evidence="1">
    <location>
        <begin position="214"/>
        <end position="241"/>
    </location>
</feature>
<dbReference type="InterPro" id="IPR006439">
    <property type="entry name" value="HAD-SF_hydro_IA"/>
</dbReference>
<comment type="caution">
    <text evidence="2">The sequence shown here is derived from an EMBL/GenBank/DDBJ whole genome shotgun (WGS) entry which is preliminary data.</text>
</comment>
<keyword evidence="3" id="KW-1185">Reference proteome</keyword>
<dbReference type="RefSeq" id="WP_053923304.1">
    <property type="nucleotide sequence ID" value="NZ_LGKG01000068.1"/>
</dbReference>